<dbReference type="InterPro" id="IPR022627">
    <property type="entry name" value="DUF3502"/>
</dbReference>
<feature type="region of interest" description="Disordered" evidence="1">
    <location>
        <begin position="37"/>
        <end position="80"/>
    </location>
</feature>
<proteinExistence type="predicted"/>
<name>A0A3S8ZZZ5_9BACL</name>
<feature type="domain" description="DUF3502" evidence="3">
    <location>
        <begin position="483"/>
        <end position="550"/>
    </location>
</feature>
<keyword evidence="2" id="KW-0732">Signal</keyword>
<evidence type="ECO:0000313" key="4">
    <source>
        <dbReference type="EMBL" id="AZN39070.1"/>
    </source>
</evidence>
<feature type="chain" id="PRO_5019565608" evidence="2">
    <location>
        <begin position="35"/>
        <end position="553"/>
    </location>
</feature>
<dbReference type="Proteomes" id="UP000272528">
    <property type="component" value="Chromosome"/>
</dbReference>
<gene>
    <name evidence="4" type="ORF">EJC50_04840</name>
</gene>
<evidence type="ECO:0000256" key="1">
    <source>
        <dbReference type="SAM" id="MobiDB-lite"/>
    </source>
</evidence>
<keyword evidence="5" id="KW-1185">Reference proteome</keyword>
<feature type="signal peptide" evidence="2">
    <location>
        <begin position="1"/>
        <end position="34"/>
    </location>
</feature>
<dbReference type="Pfam" id="PF01547">
    <property type="entry name" value="SBP_bac_1"/>
    <property type="match status" value="1"/>
</dbReference>
<accession>A0A3S8ZZZ5</accession>
<dbReference type="InterPro" id="IPR006059">
    <property type="entry name" value="SBP"/>
</dbReference>
<dbReference type="AlphaFoldDB" id="A0A3S8ZZZ5"/>
<evidence type="ECO:0000313" key="5">
    <source>
        <dbReference type="Proteomes" id="UP000272528"/>
    </source>
</evidence>
<dbReference type="Gene3D" id="3.40.190.10">
    <property type="entry name" value="Periplasmic binding protein-like II"/>
    <property type="match status" value="1"/>
</dbReference>
<dbReference type="PROSITE" id="PS51257">
    <property type="entry name" value="PROKAR_LIPOPROTEIN"/>
    <property type="match status" value="1"/>
</dbReference>
<organism evidence="4 5">
    <name type="scientific">Paenibacillus albus</name>
    <dbReference type="NCBI Taxonomy" id="2495582"/>
    <lineage>
        <taxon>Bacteria</taxon>
        <taxon>Bacillati</taxon>
        <taxon>Bacillota</taxon>
        <taxon>Bacilli</taxon>
        <taxon>Bacillales</taxon>
        <taxon>Paenibacillaceae</taxon>
        <taxon>Paenibacillus</taxon>
    </lineage>
</organism>
<dbReference type="Pfam" id="PF12010">
    <property type="entry name" value="DUF3502"/>
    <property type="match status" value="1"/>
</dbReference>
<feature type="compositionally biased region" description="Low complexity" evidence="1">
    <location>
        <begin position="60"/>
        <end position="76"/>
    </location>
</feature>
<evidence type="ECO:0000256" key="2">
    <source>
        <dbReference type="SAM" id="SignalP"/>
    </source>
</evidence>
<dbReference type="OrthoDB" id="1988587at2"/>
<evidence type="ECO:0000259" key="3">
    <source>
        <dbReference type="Pfam" id="PF12010"/>
    </source>
</evidence>
<dbReference type="KEGG" id="palb:EJC50_04840"/>
<reference evidence="5" key="1">
    <citation type="submission" date="2018-12" db="EMBL/GenBank/DDBJ databases">
        <title>Genome sequence of Peanibacillus sp.</title>
        <authorList>
            <person name="Subramani G."/>
            <person name="Srinivasan S."/>
            <person name="Kim M.K."/>
        </authorList>
    </citation>
    <scope>NUCLEOTIDE SEQUENCE [LARGE SCALE GENOMIC DNA]</scope>
    <source>
        <strain evidence="5">18JY67-1</strain>
    </source>
</reference>
<protein>
    <submittedName>
        <fullName evidence="4">Extracellular solute-binding protein</fullName>
    </submittedName>
</protein>
<dbReference type="SUPFAM" id="SSF53850">
    <property type="entry name" value="Periplasmic binding protein-like II"/>
    <property type="match status" value="1"/>
</dbReference>
<sequence length="553" mass="60367">MKLRRSIGLKTQTKKAIMIGTLALILGTTMTACGSNNNGSNNGAKDQSASSTNNTKDTGNNTATADSNTSTDTNAAPAGPDISKHVKLTWAALGDPPKDFDAVKAKLNEMANKDLNADIDFVWIGWGDLDSKYPLMLMSGQNVDMIYTAGWLGYSDNAKKGAFTELTKDMLDKYAPSAEQKLPPEAWSNATVDGKIIAVPRNFLEYQDAGLAVRGDIMSKAGVTALTNLDDVEKYLAAAKEADPKVVPFNTGASVGDYPLTSFITKKESLISVPGLPANMLLFDPLETKPQVSSVFDNADLLAAYPKIREMFQKGYINKNVLNNKTPSRDSFQSGQSALAAYGDNQFRDSYNGINAAHPDWNVSFQSFSPEGPFIKLAYDSGMMAIPSASNNKERALMFMDKFFSDPNYYMLMIYGIEGKHWEYTADKSQIEVPAGTDPSLYPKWQYPWGFGDWVGFNKPSTTDYPDYAKHVQYMSSIAKDNPYANFKPNTDSIKNEIAALNNVFIKYGGALSYGAVDPDEALKKAASELKAAGYDKVKTEIQKQLDAFTPGS</sequence>
<feature type="compositionally biased region" description="Polar residues" evidence="1">
    <location>
        <begin position="44"/>
        <end position="59"/>
    </location>
</feature>
<dbReference type="EMBL" id="CP034437">
    <property type="protein sequence ID" value="AZN39070.1"/>
    <property type="molecule type" value="Genomic_DNA"/>
</dbReference>